<keyword evidence="3 6" id="KW-0378">Hydrolase</keyword>
<dbReference type="Pfam" id="PF00929">
    <property type="entry name" value="RNase_T"/>
    <property type="match status" value="1"/>
</dbReference>
<dbReference type="PANTHER" id="PTHR11046">
    <property type="entry name" value="OLIGORIBONUCLEASE, MITOCHONDRIAL"/>
    <property type="match status" value="1"/>
</dbReference>
<dbReference type="SUPFAM" id="SSF53098">
    <property type="entry name" value="Ribonuclease H-like"/>
    <property type="match status" value="1"/>
</dbReference>
<dbReference type="InterPro" id="IPR022894">
    <property type="entry name" value="Oligoribonuclease"/>
</dbReference>
<comment type="caution">
    <text evidence="8">The sequence shown here is derived from an EMBL/GenBank/DDBJ whole genome shotgun (WGS) entry which is preliminary data.</text>
</comment>
<gene>
    <name evidence="6" type="primary">orn</name>
    <name evidence="8" type="ORF">ABS10_07470</name>
</gene>
<dbReference type="InterPro" id="IPR012337">
    <property type="entry name" value="RNaseH-like_sf"/>
</dbReference>
<feature type="active site" evidence="6">
    <location>
        <position position="131"/>
    </location>
</feature>
<evidence type="ECO:0000256" key="2">
    <source>
        <dbReference type="ARBA" id="ARBA00022722"/>
    </source>
</evidence>
<evidence type="ECO:0000256" key="4">
    <source>
        <dbReference type="ARBA" id="ARBA00022839"/>
    </source>
</evidence>
<dbReference type="AlphaFoldDB" id="A0A0R2U6Q0"/>
<evidence type="ECO:0000313" key="9">
    <source>
        <dbReference type="Proteomes" id="UP000051027"/>
    </source>
</evidence>
<evidence type="ECO:0000313" key="8">
    <source>
        <dbReference type="EMBL" id="KRO95241.1"/>
    </source>
</evidence>
<proteinExistence type="inferred from homology"/>
<comment type="subcellular location">
    <subcellularLocation>
        <location evidence="6">Cytoplasm</location>
    </subcellularLocation>
</comment>
<dbReference type="EMBL" id="LICS01000041">
    <property type="protein sequence ID" value="KRO95241.1"/>
    <property type="molecule type" value="Genomic_DNA"/>
</dbReference>
<dbReference type="STRING" id="1655612.ABS10_07470"/>
<sequence>MANQKSNQNLIWVDLEMTGLDPEKERIIEIATIITDTNLNIVAEGPNLIIHQPKELMANMDEWNTNQHRSTGLTKAVHESSVTEQEAEMRTLEFISKFVGHKRSPMCGNTVSHDRRFLAKYMPGVESYFHYRHIDVSSVKELISRWMNDAQTYDKQGSHRAKDDILESINELKLYKRILFD</sequence>
<dbReference type="InterPro" id="IPR036397">
    <property type="entry name" value="RNaseH_sf"/>
</dbReference>
<dbReference type="EC" id="3.1.-.-" evidence="6"/>
<dbReference type="SMART" id="SM00479">
    <property type="entry name" value="EXOIII"/>
    <property type="match status" value="1"/>
</dbReference>
<comment type="function">
    <text evidence="6">3'-to-5' exoribonuclease specific for small oligoribonucleotides.</text>
</comment>
<dbReference type="FunFam" id="3.30.420.10:FF:000003">
    <property type="entry name" value="Oligoribonuclease"/>
    <property type="match status" value="1"/>
</dbReference>
<evidence type="ECO:0000256" key="6">
    <source>
        <dbReference type="HAMAP-Rule" id="MF_00045"/>
    </source>
</evidence>
<evidence type="ECO:0000256" key="5">
    <source>
        <dbReference type="ARBA" id="ARBA00070964"/>
    </source>
</evidence>
<evidence type="ECO:0000256" key="1">
    <source>
        <dbReference type="ARBA" id="ARBA00009921"/>
    </source>
</evidence>
<evidence type="ECO:0000256" key="3">
    <source>
        <dbReference type="ARBA" id="ARBA00022801"/>
    </source>
</evidence>
<name>A0A0R2U6Q0_9GAMM</name>
<keyword evidence="2 6" id="KW-0540">Nuclease</keyword>
<keyword evidence="6" id="KW-0963">Cytoplasm</keyword>
<dbReference type="Gene3D" id="3.30.420.10">
    <property type="entry name" value="Ribonuclease H-like superfamily/Ribonuclease H"/>
    <property type="match status" value="1"/>
</dbReference>
<protein>
    <recommendedName>
        <fullName evidence="5 6">Oligoribonuclease</fullName>
        <ecNumber evidence="6">3.1.-.-</ecNumber>
    </recommendedName>
</protein>
<evidence type="ECO:0000259" key="7">
    <source>
        <dbReference type="SMART" id="SM00479"/>
    </source>
</evidence>
<keyword evidence="4 6" id="KW-0269">Exonuclease</keyword>
<organism evidence="8 9">
    <name type="scientific">SAR86 cluster bacterium BACL1 MAG-120820-bin45</name>
    <dbReference type="NCBI Taxonomy" id="1655612"/>
    <lineage>
        <taxon>Bacteria</taxon>
        <taxon>Pseudomonadati</taxon>
        <taxon>Pseudomonadota</taxon>
        <taxon>Gammaproteobacteria</taxon>
        <taxon>SAR86 cluster</taxon>
    </lineage>
</organism>
<comment type="similarity">
    <text evidence="1 6">Belongs to the oligoribonuclease family.</text>
</comment>
<dbReference type="GO" id="GO:0000175">
    <property type="term" value="F:3'-5'-RNA exonuclease activity"/>
    <property type="evidence" value="ECO:0007669"/>
    <property type="project" value="InterPro"/>
</dbReference>
<dbReference type="GO" id="GO:0003676">
    <property type="term" value="F:nucleic acid binding"/>
    <property type="evidence" value="ECO:0007669"/>
    <property type="project" value="InterPro"/>
</dbReference>
<dbReference type="GO" id="GO:0005737">
    <property type="term" value="C:cytoplasm"/>
    <property type="evidence" value="ECO:0007669"/>
    <property type="project" value="UniProtKB-SubCell"/>
</dbReference>
<dbReference type="PANTHER" id="PTHR11046:SF0">
    <property type="entry name" value="OLIGORIBONUCLEASE, MITOCHONDRIAL"/>
    <property type="match status" value="1"/>
</dbReference>
<dbReference type="CDD" id="cd06135">
    <property type="entry name" value="Orn"/>
    <property type="match status" value="1"/>
</dbReference>
<reference evidence="8 9" key="1">
    <citation type="submission" date="2015-10" db="EMBL/GenBank/DDBJ databases">
        <title>Metagenome-Assembled Genomes uncover a global brackish microbiome.</title>
        <authorList>
            <person name="Hugerth L.W."/>
            <person name="Larsson J."/>
            <person name="Alneberg J."/>
            <person name="Lindh M.V."/>
            <person name="Legrand C."/>
            <person name="Pinhassi J."/>
            <person name="Andersson A.F."/>
        </authorList>
    </citation>
    <scope>NUCLEOTIDE SEQUENCE [LARGE SCALE GENOMIC DNA]</scope>
    <source>
        <strain evidence="8">BACL1 MAG-120820-bin45</strain>
    </source>
</reference>
<dbReference type="HAMAP" id="MF_00045">
    <property type="entry name" value="Oligoribonuclease"/>
    <property type="match status" value="1"/>
</dbReference>
<feature type="domain" description="Exonuclease" evidence="7">
    <location>
        <begin position="9"/>
        <end position="181"/>
    </location>
</feature>
<accession>A0A0R2U6Q0</accession>
<dbReference type="Proteomes" id="UP000051027">
    <property type="component" value="Unassembled WGS sequence"/>
</dbReference>
<dbReference type="InterPro" id="IPR013520">
    <property type="entry name" value="Ribonucl_H"/>
</dbReference>
<dbReference type="NCBIfam" id="NF003765">
    <property type="entry name" value="PRK05359.1"/>
    <property type="match status" value="1"/>
</dbReference>
<dbReference type="GO" id="GO:0006259">
    <property type="term" value="P:DNA metabolic process"/>
    <property type="evidence" value="ECO:0007669"/>
    <property type="project" value="UniProtKB-ARBA"/>
</dbReference>